<dbReference type="AlphaFoldDB" id="G4TXE3"/>
<evidence type="ECO:0000313" key="1">
    <source>
        <dbReference type="EMBL" id="CCA75986.1"/>
    </source>
</evidence>
<reference evidence="1 2" key="1">
    <citation type="journal article" date="2011" name="PLoS Pathog.">
        <title>Endophytic Life Strategies Decoded by Genome and Transcriptome Analyses of the Mutualistic Root Symbiont Piriformospora indica.</title>
        <authorList>
            <person name="Zuccaro A."/>
            <person name="Lahrmann U."/>
            <person name="Guldener U."/>
            <person name="Langen G."/>
            <person name="Pfiffi S."/>
            <person name="Biedenkopf D."/>
            <person name="Wong P."/>
            <person name="Samans B."/>
            <person name="Grimm C."/>
            <person name="Basiewicz M."/>
            <person name="Murat C."/>
            <person name="Martin F."/>
            <person name="Kogel K.H."/>
        </authorList>
    </citation>
    <scope>NUCLEOTIDE SEQUENCE [LARGE SCALE GENOMIC DNA]</scope>
    <source>
        <strain evidence="1 2">DSM 11827</strain>
    </source>
</reference>
<organism evidence="1 2">
    <name type="scientific">Serendipita indica (strain DSM 11827)</name>
    <name type="common">Root endophyte fungus</name>
    <name type="synonym">Piriformospora indica</name>
    <dbReference type="NCBI Taxonomy" id="1109443"/>
    <lineage>
        <taxon>Eukaryota</taxon>
        <taxon>Fungi</taxon>
        <taxon>Dikarya</taxon>
        <taxon>Basidiomycota</taxon>
        <taxon>Agaricomycotina</taxon>
        <taxon>Agaricomycetes</taxon>
        <taxon>Sebacinales</taxon>
        <taxon>Serendipitaceae</taxon>
        <taxon>Serendipita</taxon>
    </lineage>
</organism>
<dbReference type="EMBL" id="CAFZ01000571">
    <property type="protein sequence ID" value="CCA75986.1"/>
    <property type="molecule type" value="Genomic_DNA"/>
</dbReference>
<dbReference type="Proteomes" id="UP000007148">
    <property type="component" value="Unassembled WGS sequence"/>
</dbReference>
<keyword evidence="2" id="KW-1185">Reference proteome</keyword>
<accession>G4TXE3</accession>
<protein>
    <recommendedName>
        <fullName evidence="3">F-box domain-containing protein</fullName>
    </recommendedName>
</protein>
<evidence type="ECO:0000313" key="2">
    <source>
        <dbReference type="Proteomes" id="UP000007148"/>
    </source>
</evidence>
<evidence type="ECO:0008006" key="3">
    <source>
        <dbReference type="Google" id="ProtNLM"/>
    </source>
</evidence>
<sequence>MDAQVLPIHRLPTELLRSILLFSVGKGNASCWKCGHIDSRLRGIALATPHLWTEIIINQYPTSNFSSLTEKLRVQLHRCGPVVPLSIYWNTCTTVSYLSQLLLLFIENGASFDRWRFLMANACDFFPDSMLEDKRLGEFTGLEELILGGVCPKFFFHHLKKTRAFKRLERLQVDDDGVEIPFITFDELATDLPKVMSTIKELSMDSKANLPLVLPQNIVILSLRVLNSSYHFHYLTKLSIQHCAILLSPPDIPLVTHLDVYFETLPPENLVLEYPSLTSLVLRTVINDLRPLTWLAAPNLALLEIKYQNRTSCLDFHRDGPPFTKLKFLTYPSVSEVRFNSSMPPDLVQTLLPLFPAMQTFAIQHVVTLSDKMIALLGRVRQ</sequence>
<name>G4TXE3_SERID</name>
<gene>
    <name evidence="1" type="ORF">PIIN_09986</name>
</gene>
<proteinExistence type="predicted"/>
<dbReference type="InParanoid" id="G4TXE3"/>
<dbReference type="OrthoDB" id="3365698at2759"/>
<comment type="caution">
    <text evidence="1">The sequence shown here is derived from an EMBL/GenBank/DDBJ whole genome shotgun (WGS) entry which is preliminary data.</text>
</comment>
<dbReference type="HOGENOM" id="CLU_049643_0_0_1"/>